<accession>A0ABP7GGQ8</accession>
<dbReference type="Gene3D" id="3.40.50.300">
    <property type="entry name" value="P-loop containing nucleotide triphosphate hydrolases"/>
    <property type="match status" value="1"/>
</dbReference>
<gene>
    <name evidence="1" type="ORF">GCM10022402_48000</name>
</gene>
<evidence type="ECO:0000313" key="2">
    <source>
        <dbReference type="Proteomes" id="UP001500908"/>
    </source>
</evidence>
<comment type="caution">
    <text evidence="1">The sequence shown here is derived from an EMBL/GenBank/DDBJ whole genome shotgun (WGS) entry which is preliminary data.</text>
</comment>
<dbReference type="InterPro" id="IPR039421">
    <property type="entry name" value="Type_1_exporter"/>
</dbReference>
<protein>
    <recommendedName>
        <fullName evidence="3">ABC transporter</fullName>
    </recommendedName>
</protein>
<dbReference type="InterPro" id="IPR027417">
    <property type="entry name" value="P-loop_NTPase"/>
</dbReference>
<evidence type="ECO:0008006" key="3">
    <source>
        <dbReference type="Google" id="ProtNLM"/>
    </source>
</evidence>
<evidence type="ECO:0000313" key="1">
    <source>
        <dbReference type="EMBL" id="GAA3765071.1"/>
    </source>
</evidence>
<keyword evidence="2" id="KW-1185">Reference proteome</keyword>
<dbReference type="EMBL" id="BAABDD010000045">
    <property type="protein sequence ID" value="GAA3765071.1"/>
    <property type="molecule type" value="Genomic_DNA"/>
</dbReference>
<dbReference type="RefSeq" id="WP_344976987.1">
    <property type="nucleotide sequence ID" value="NZ_BAABDD010000045.1"/>
</dbReference>
<reference evidence="2" key="1">
    <citation type="journal article" date="2019" name="Int. J. Syst. Evol. Microbiol.">
        <title>The Global Catalogue of Microorganisms (GCM) 10K type strain sequencing project: providing services to taxonomists for standard genome sequencing and annotation.</title>
        <authorList>
            <consortium name="The Broad Institute Genomics Platform"/>
            <consortium name="The Broad Institute Genome Sequencing Center for Infectious Disease"/>
            <person name="Wu L."/>
            <person name="Ma J."/>
        </authorList>
    </citation>
    <scope>NUCLEOTIDE SEQUENCE [LARGE SCALE GENOMIC DNA]</scope>
    <source>
        <strain evidence="2">JCM 17137</strain>
    </source>
</reference>
<dbReference type="SUPFAM" id="SSF52540">
    <property type="entry name" value="P-loop containing nucleoside triphosphate hydrolases"/>
    <property type="match status" value="1"/>
</dbReference>
<proteinExistence type="predicted"/>
<dbReference type="Proteomes" id="UP001500908">
    <property type="component" value="Unassembled WGS sequence"/>
</dbReference>
<name>A0ABP7GGQ8_9ACTN</name>
<dbReference type="PANTHER" id="PTHR24221">
    <property type="entry name" value="ATP-BINDING CASSETTE SUB-FAMILY B"/>
    <property type="match status" value="1"/>
</dbReference>
<sequence length="162" mass="17426">MAAPRTASVRAAIGVVGPHLPLLRGTIADNVRYAAPEADGRRLHRASLDSGLDSLLAQLPLGLQTPVRENGAGLSAGQRQRAARALLPRLRLLPLDEADTNLDPAATEAMDRVIAHFTGTVIVAPHRPQRVESADVVWRLSHGVLRVEHRRGSEDRSVANRA</sequence>
<organism evidence="1 2">
    <name type="scientific">Salinactinospora qingdaonensis</name>
    <dbReference type="NCBI Taxonomy" id="702744"/>
    <lineage>
        <taxon>Bacteria</taxon>
        <taxon>Bacillati</taxon>
        <taxon>Actinomycetota</taxon>
        <taxon>Actinomycetes</taxon>
        <taxon>Streptosporangiales</taxon>
        <taxon>Nocardiopsidaceae</taxon>
        <taxon>Salinactinospora</taxon>
    </lineage>
</organism>
<dbReference type="PANTHER" id="PTHR24221:SF654">
    <property type="entry name" value="ATP-BINDING CASSETTE SUB-FAMILY B MEMBER 6"/>
    <property type="match status" value="1"/>
</dbReference>